<evidence type="ECO:0000256" key="1">
    <source>
        <dbReference type="ARBA" id="ARBA00007613"/>
    </source>
</evidence>
<comment type="similarity">
    <text evidence="1 2">Belongs to the outer membrane factor (OMF) (TC 1.B.17) family.</text>
</comment>
<proteinExistence type="inferred from homology"/>
<dbReference type="PANTHER" id="PTHR30203">
    <property type="entry name" value="OUTER MEMBRANE CATION EFFLUX PROTEIN"/>
    <property type="match status" value="1"/>
</dbReference>
<accession>S7U0S6</accession>
<keyword evidence="2" id="KW-0812">Transmembrane</keyword>
<protein>
    <submittedName>
        <fullName evidence="3">RND efflux system, outer membrane lipoprotein, NodT family</fullName>
    </submittedName>
</protein>
<sequence length="477" mass="52390">MRLPDKKLIRPASAALLVFILSACMVGPEHLNPGVAPPGTFKYAASPHQTLAAPLSGKWWERFEDATLNRLVEAAMTDNYELAASAHRITQARAIARASRSDLFPALSADPGYARRGVSETIETNQGGTFTTWTAPLNVAYEFDLFGRIRSGYAASLADAEAVVEDDNGLRLILQSEIAVTYFAMRAFDDDIRIVSRTIEVRRESLTILKNRHMLGVISRLPVARAEAELRATEALLLSLQRDRTLLENAVATLLGKTPVELSLAPAPLDNPPPDMPSVLPSVLLIARPDIRRAERIMAAENARVGVAAAALYPQVTLGANIGYSSTRASDLFDARSFAWGILPNIHIPLFEGGRNIAELERARARYAEMYAAYRQTIVQAFGEVEDALVSVSLLERQQRANEQAVQSADEAYRLSMEQFEGGLVDYLSVLDAERTLLDNLLLKTRLRGQRYLSAVALVKAIGGSWETEPGRSLSRY</sequence>
<comment type="subcellular location">
    <subcellularLocation>
        <location evidence="2">Cell membrane</location>
        <topology evidence="2">Lipid-anchor</topology>
    </subcellularLocation>
</comment>
<keyword evidence="2 3" id="KW-0449">Lipoprotein</keyword>
<dbReference type="PANTHER" id="PTHR30203:SF33">
    <property type="entry name" value="BLR4455 PROTEIN"/>
    <property type="match status" value="1"/>
</dbReference>
<dbReference type="RefSeq" id="WP_020875035.1">
    <property type="nucleotide sequence ID" value="NZ_ATHJ01000061.1"/>
</dbReference>
<dbReference type="InterPro" id="IPR010131">
    <property type="entry name" value="MdtP/NodT-like"/>
</dbReference>
<dbReference type="GO" id="GO:0005886">
    <property type="term" value="C:plasma membrane"/>
    <property type="evidence" value="ECO:0007669"/>
    <property type="project" value="UniProtKB-SubCell"/>
</dbReference>
<dbReference type="NCBIfam" id="TIGR01845">
    <property type="entry name" value="outer_NodT"/>
    <property type="match status" value="1"/>
</dbReference>
<organism evidence="3 4">
    <name type="scientific">Desulfococcus multivorans DSM 2059</name>
    <dbReference type="NCBI Taxonomy" id="1121405"/>
    <lineage>
        <taxon>Bacteria</taxon>
        <taxon>Pseudomonadati</taxon>
        <taxon>Thermodesulfobacteriota</taxon>
        <taxon>Desulfobacteria</taxon>
        <taxon>Desulfobacterales</taxon>
        <taxon>Desulfococcaceae</taxon>
        <taxon>Desulfococcus</taxon>
    </lineage>
</organism>
<dbReference type="eggNOG" id="COG1538">
    <property type="taxonomic scope" value="Bacteria"/>
</dbReference>
<comment type="caution">
    <text evidence="3">The sequence shown here is derived from an EMBL/GenBank/DDBJ whole genome shotgun (WGS) entry which is preliminary data.</text>
</comment>
<dbReference type="Gene3D" id="2.20.200.10">
    <property type="entry name" value="Outer membrane efflux proteins (OEP)"/>
    <property type="match status" value="1"/>
</dbReference>
<name>S7U0S6_DESML</name>
<dbReference type="EMBL" id="ATHJ01000061">
    <property type="protein sequence ID" value="EPR42937.1"/>
    <property type="molecule type" value="Genomic_DNA"/>
</dbReference>
<dbReference type="AlphaFoldDB" id="S7U0S6"/>
<keyword evidence="2" id="KW-0472">Membrane</keyword>
<dbReference type="Pfam" id="PF02321">
    <property type="entry name" value="OEP"/>
    <property type="match status" value="2"/>
</dbReference>
<evidence type="ECO:0000256" key="2">
    <source>
        <dbReference type="RuleBase" id="RU362097"/>
    </source>
</evidence>
<keyword evidence="4" id="KW-1185">Reference proteome</keyword>
<dbReference type="GO" id="GO:0015562">
    <property type="term" value="F:efflux transmembrane transporter activity"/>
    <property type="evidence" value="ECO:0007669"/>
    <property type="project" value="InterPro"/>
</dbReference>
<dbReference type="Gene3D" id="1.20.1600.10">
    <property type="entry name" value="Outer membrane efflux proteins (OEP)"/>
    <property type="match status" value="1"/>
</dbReference>
<dbReference type="InterPro" id="IPR003423">
    <property type="entry name" value="OMP_efflux"/>
</dbReference>
<keyword evidence="2" id="KW-0564">Palmitate</keyword>
<evidence type="ECO:0000313" key="3">
    <source>
        <dbReference type="EMBL" id="EPR42937.1"/>
    </source>
</evidence>
<dbReference type="Proteomes" id="UP000014977">
    <property type="component" value="Unassembled WGS sequence"/>
</dbReference>
<dbReference type="SUPFAM" id="SSF56954">
    <property type="entry name" value="Outer membrane efflux proteins (OEP)"/>
    <property type="match status" value="1"/>
</dbReference>
<evidence type="ECO:0000313" key="4">
    <source>
        <dbReference type="Proteomes" id="UP000014977"/>
    </source>
</evidence>
<dbReference type="STRING" id="897.B2D07_10185"/>
<dbReference type="PATRIC" id="fig|1121405.3.peg.813"/>
<reference evidence="3 4" key="1">
    <citation type="journal article" date="2013" name="Genome Announc.">
        <title>Draft genome sequences for three mercury-methylating, sulfate-reducing bacteria.</title>
        <authorList>
            <person name="Brown S.D."/>
            <person name="Hurt R.A.Jr."/>
            <person name="Gilmour C.C."/>
            <person name="Elias D.A."/>
        </authorList>
    </citation>
    <scope>NUCLEOTIDE SEQUENCE [LARGE SCALE GENOMIC DNA]</scope>
    <source>
        <strain evidence="3 4">DSM 2059</strain>
    </source>
</reference>
<dbReference type="OrthoDB" id="9770517at2"/>
<keyword evidence="2" id="KW-1134">Transmembrane beta strand</keyword>
<dbReference type="PROSITE" id="PS51257">
    <property type="entry name" value="PROKAR_LIPOPROTEIN"/>
    <property type="match status" value="1"/>
</dbReference>
<gene>
    <name evidence="3" type="ORF">dsmv_0018</name>
</gene>